<keyword evidence="1" id="KW-0812">Transmembrane</keyword>
<gene>
    <name evidence="2" type="ORF">CAFE_33810</name>
</gene>
<dbReference type="OrthoDB" id="2620051at2"/>
<dbReference type="EMBL" id="VWXL01000100">
    <property type="protein sequence ID" value="MVB12640.1"/>
    <property type="molecule type" value="Genomic_DNA"/>
</dbReference>
<dbReference type="Pfam" id="PF09946">
    <property type="entry name" value="DUF2178"/>
    <property type="match status" value="1"/>
</dbReference>
<dbReference type="AlphaFoldDB" id="A0A6N8I4W4"/>
<keyword evidence="1" id="KW-0472">Membrane</keyword>
<feature type="transmembrane region" description="Helical" evidence="1">
    <location>
        <begin position="34"/>
        <end position="54"/>
    </location>
</feature>
<feature type="transmembrane region" description="Helical" evidence="1">
    <location>
        <begin position="102"/>
        <end position="133"/>
    </location>
</feature>
<evidence type="ECO:0000313" key="2">
    <source>
        <dbReference type="EMBL" id="MVB12640.1"/>
    </source>
</evidence>
<name>A0A6N8I4W4_9FIRM</name>
<dbReference type="Proteomes" id="UP000469440">
    <property type="component" value="Unassembled WGS sequence"/>
</dbReference>
<reference evidence="2 3" key="1">
    <citation type="submission" date="2019-09" db="EMBL/GenBank/DDBJ databases">
        <title>Genome sequence of Clostridium sp. EA1.</title>
        <authorList>
            <person name="Poehlein A."/>
            <person name="Bengelsdorf F.R."/>
            <person name="Daniel R."/>
        </authorList>
    </citation>
    <scope>NUCLEOTIDE SEQUENCE [LARGE SCALE GENOMIC DNA]</scope>
    <source>
        <strain evidence="2 3">EA1</strain>
    </source>
</reference>
<feature type="transmembrane region" description="Helical" evidence="1">
    <location>
        <begin position="6"/>
        <end position="27"/>
    </location>
</feature>
<evidence type="ECO:0000313" key="3">
    <source>
        <dbReference type="Proteomes" id="UP000469440"/>
    </source>
</evidence>
<organism evidence="2 3">
    <name type="scientific">Caproicibacter fermentans</name>
    <dbReference type="NCBI Taxonomy" id="2576756"/>
    <lineage>
        <taxon>Bacteria</taxon>
        <taxon>Bacillati</taxon>
        <taxon>Bacillota</taxon>
        <taxon>Clostridia</taxon>
        <taxon>Eubacteriales</taxon>
        <taxon>Acutalibacteraceae</taxon>
        <taxon>Caproicibacter</taxon>
    </lineage>
</organism>
<sequence>MKRRQVWFLLLALAGGALIAAGGFGLTAESQKTISGFCIGIGAAAAVLGVGWFADSLLVSAAETEEVRRIKQIEVNDERNVRIREKAGAKTAKYMNYVLDSFIIVLGVMGAAPYLILTAAGLIAVELILFVYFSNYYSKKM</sequence>
<keyword evidence="1" id="KW-1133">Transmembrane helix</keyword>
<protein>
    <recommendedName>
        <fullName evidence="4">DUF2178 domain-containing protein</fullName>
    </recommendedName>
</protein>
<evidence type="ECO:0008006" key="4">
    <source>
        <dbReference type="Google" id="ProtNLM"/>
    </source>
</evidence>
<evidence type="ECO:0000256" key="1">
    <source>
        <dbReference type="SAM" id="Phobius"/>
    </source>
</evidence>
<keyword evidence="3" id="KW-1185">Reference proteome</keyword>
<proteinExistence type="predicted"/>
<comment type="caution">
    <text evidence="2">The sequence shown here is derived from an EMBL/GenBank/DDBJ whole genome shotgun (WGS) entry which is preliminary data.</text>
</comment>
<dbReference type="RefSeq" id="WP_156991272.1">
    <property type="nucleotide sequence ID" value="NZ_VWXL01000100.1"/>
</dbReference>
<accession>A0A6N8I4W4</accession>
<dbReference type="InterPro" id="IPR019235">
    <property type="entry name" value="DUF2178_TM"/>
</dbReference>